<feature type="compositionally biased region" description="Low complexity" evidence="8">
    <location>
        <begin position="17"/>
        <end position="28"/>
    </location>
</feature>
<evidence type="ECO:0000256" key="3">
    <source>
        <dbReference type="ARBA" id="ARBA00022475"/>
    </source>
</evidence>
<comment type="subcellular location">
    <subcellularLocation>
        <location evidence="1">Cell membrane</location>
        <topology evidence="1">Multi-pass membrane protein</topology>
    </subcellularLocation>
</comment>
<evidence type="ECO:0000256" key="9">
    <source>
        <dbReference type="SAM" id="Phobius"/>
    </source>
</evidence>
<feature type="transmembrane region" description="Helical" evidence="9">
    <location>
        <begin position="193"/>
        <end position="215"/>
    </location>
</feature>
<dbReference type="EMBL" id="BAAASD010000013">
    <property type="protein sequence ID" value="GAA2346223.1"/>
    <property type="molecule type" value="Genomic_DNA"/>
</dbReference>
<evidence type="ECO:0000256" key="8">
    <source>
        <dbReference type="SAM" id="MobiDB-lite"/>
    </source>
</evidence>
<keyword evidence="7" id="KW-0046">Antibiotic resistance</keyword>
<feature type="transmembrane region" description="Helical" evidence="9">
    <location>
        <begin position="104"/>
        <end position="124"/>
    </location>
</feature>
<keyword evidence="4 9" id="KW-0812">Transmembrane</keyword>
<feature type="region of interest" description="Disordered" evidence="8">
    <location>
        <begin position="1"/>
        <end position="64"/>
    </location>
</feature>
<feature type="transmembrane region" description="Helical" evidence="9">
    <location>
        <begin position="324"/>
        <end position="346"/>
    </location>
</feature>
<feature type="region of interest" description="Disordered" evidence="8">
    <location>
        <begin position="556"/>
        <end position="594"/>
    </location>
</feature>
<feature type="transmembrane region" description="Helical" evidence="9">
    <location>
        <begin position="531"/>
        <end position="553"/>
    </location>
</feature>
<dbReference type="PANTHER" id="PTHR42718">
    <property type="entry name" value="MAJOR FACILITATOR SUPERFAMILY MULTIDRUG TRANSPORTER MFSC"/>
    <property type="match status" value="1"/>
</dbReference>
<dbReference type="CDD" id="cd17321">
    <property type="entry name" value="MFS_MMR_MDR_like"/>
    <property type="match status" value="1"/>
</dbReference>
<feature type="transmembrane region" description="Helical" evidence="9">
    <location>
        <begin position="68"/>
        <end position="92"/>
    </location>
</feature>
<evidence type="ECO:0000313" key="11">
    <source>
        <dbReference type="EMBL" id="GAA2346223.1"/>
    </source>
</evidence>
<dbReference type="InterPro" id="IPR036259">
    <property type="entry name" value="MFS_trans_sf"/>
</dbReference>
<comment type="caution">
    <text evidence="11">The sequence shown here is derived from an EMBL/GenBank/DDBJ whole genome shotgun (WGS) entry which is preliminary data.</text>
</comment>
<evidence type="ECO:0000256" key="2">
    <source>
        <dbReference type="ARBA" id="ARBA00022448"/>
    </source>
</evidence>
<dbReference type="PROSITE" id="PS50850">
    <property type="entry name" value="MFS"/>
    <property type="match status" value="1"/>
</dbReference>
<dbReference type="PANTHER" id="PTHR42718:SF47">
    <property type="entry name" value="METHYL VIOLOGEN RESISTANCE PROTEIN SMVA"/>
    <property type="match status" value="1"/>
</dbReference>
<evidence type="ECO:0000256" key="1">
    <source>
        <dbReference type="ARBA" id="ARBA00004651"/>
    </source>
</evidence>
<evidence type="ECO:0000259" key="10">
    <source>
        <dbReference type="PROSITE" id="PS50850"/>
    </source>
</evidence>
<dbReference type="InterPro" id="IPR020846">
    <property type="entry name" value="MFS_dom"/>
</dbReference>
<feature type="transmembrane region" description="Helical" evidence="9">
    <location>
        <begin position="461"/>
        <end position="481"/>
    </location>
</feature>
<name>A0ABP5T9Y8_9ACTN</name>
<feature type="domain" description="Major facilitator superfamily (MFS) profile" evidence="10">
    <location>
        <begin position="70"/>
        <end position="558"/>
    </location>
</feature>
<feature type="transmembrane region" description="Helical" evidence="9">
    <location>
        <begin position="416"/>
        <end position="440"/>
    </location>
</feature>
<feature type="transmembrane region" description="Helical" evidence="9">
    <location>
        <begin position="221"/>
        <end position="244"/>
    </location>
</feature>
<keyword evidence="12" id="KW-1185">Reference proteome</keyword>
<evidence type="ECO:0000256" key="6">
    <source>
        <dbReference type="ARBA" id="ARBA00023136"/>
    </source>
</evidence>
<feature type="transmembrane region" description="Helical" evidence="9">
    <location>
        <begin position="136"/>
        <end position="155"/>
    </location>
</feature>
<dbReference type="Pfam" id="PF07690">
    <property type="entry name" value="MFS_1"/>
    <property type="match status" value="1"/>
</dbReference>
<gene>
    <name evidence="11" type="ORF">GCM10010246_35530</name>
</gene>
<dbReference type="Gene3D" id="1.20.1250.20">
    <property type="entry name" value="MFS general substrate transporter like domains"/>
    <property type="match status" value="1"/>
</dbReference>
<proteinExistence type="predicted"/>
<organism evidence="11 12">
    <name type="scientific">Streptomyces cuspidosporus</name>
    <dbReference type="NCBI Taxonomy" id="66882"/>
    <lineage>
        <taxon>Bacteria</taxon>
        <taxon>Bacillati</taxon>
        <taxon>Actinomycetota</taxon>
        <taxon>Actinomycetes</taxon>
        <taxon>Kitasatosporales</taxon>
        <taxon>Streptomycetaceae</taxon>
        <taxon>Streptomyces</taxon>
    </lineage>
</organism>
<dbReference type="SUPFAM" id="SSF103473">
    <property type="entry name" value="MFS general substrate transporter"/>
    <property type="match status" value="1"/>
</dbReference>
<feature type="transmembrane region" description="Helical" evidence="9">
    <location>
        <begin position="390"/>
        <end position="410"/>
    </location>
</feature>
<feature type="compositionally biased region" description="Low complexity" evidence="8">
    <location>
        <begin position="585"/>
        <end position="594"/>
    </location>
</feature>
<sequence>MWAGNRAADSAGMSRRTPCPSDTPSDTPTDSRSDSSADTPTDSSAGAAADSLAGPPPGSPPGEGRRRWAVLAVLCVSLLLSGIDLTVTHAAIPSLTRELHPSGVRLLWIVDVYSLTVAALLVTCGTLGDRIGRKRLVLSGFALFGLASAGAAFAQTSGQLILARALLGAGTAMIMASTAAIIRVLFSDGRERALALGVWTAAHSVGAAIGPLVGGALLQRWWWGSVFLVNVPVVAVILVAGARLIPESRDPVPRPWDLLGVALSVTGLAGVVYALKQAGAQPRPGAGPALAGAVGLALLLWFVRRQRRRPQPLLDVSLFADRRFTAATVCVLGCFGSYTALLFFLTQWFQLVGGASPLRAGLLLLPLAAANAVGAVLAPLAARRWGNRRALTGALALFSGALLFLCAGGGPGHHGVTAVALLASGLGAGVVMTLGADAIMSSADPDRAGEAAAIQETSFELGAGLGVAALGTALAATYRAALPSSVPGVPPAAHAAARESIGTADTAAHHLPAPAADLLHAAARDAYDRGFTVVTLVAAAVVALTAALAALLLRPGQGRGRGRGRGRGQGRAKERSRRSARRAAQEQSGSRSGS</sequence>
<dbReference type="Proteomes" id="UP001500253">
    <property type="component" value="Unassembled WGS sequence"/>
</dbReference>
<feature type="transmembrane region" description="Helical" evidence="9">
    <location>
        <begin position="286"/>
        <end position="303"/>
    </location>
</feature>
<evidence type="ECO:0000256" key="7">
    <source>
        <dbReference type="ARBA" id="ARBA00023251"/>
    </source>
</evidence>
<evidence type="ECO:0000256" key="4">
    <source>
        <dbReference type="ARBA" id="ARBA00022692"/>
    </source>
</evidence>
<dbReference type="InterPro" id="IPR011701">
    <property type="entry name" value="MFS"/>
</dbReference>
<feature type="transmembrane region" description="Helical" evidence="9">
    <location>
        <begin position="161"/>
        <end position="186"/>
    </location>
</feature>
<keyword evidence="2" id="KW-0813">Transport</keyword>
<keyword evidence="3" id="KW-1003">Cell membrane</keyword>
<keyword evidence="5 9" id="KW-1133">Transmembrane helix</keyword>
<feature type="transmembrane region" description="Helical" evidence="9">
    <location>
        <begin position="358"/>
        <end position="378"/>
    </location>
</feature>
<keyword evidence="6 9" id="KW-0472">Membrane</keyword>
<dbReference type="Gene3D" id="1.20.1720.10">
    <property type="entry name" value="Multidrug resistance protein D"/>
    <property type="match status" value="1"/>
</dbReference>
<accession>A0ABP5T9Y8</accession>
<feature type="transmembrane region" description="Helical" evidence="9">
    <location>
        <begin position="256"/>
        <end position="274"/>
    </location>
</feature>
<feature type="compositionally biased region" description="Low complexity" evidence="8">
    <location>
        <begin position="36"/>
        <end position="53"/>
    </location>
</feature>
<protein>
    <submittedName>
        <fullName evidence="11">MFS transporter</fullName>
    </submittedName>
</protein>
<feature type="compositionally biased region" description="Basic residues" evidence="8">
    <location>
        <begin position="560"/>
        <end position="581"/>
    </location>
</feature>
<evidence type="ECO:0000256" key="5">
    <source>
        <dbReference type="ARBA" id="ARBA00022989"/>
    </source>
</evidence>
<reference evidence="12" key="1">
    <citation type="journal article" date="2019" name="Int. J. Syst. Evol. Microbiol.">
        <title>The Global Catalogue of Microorganisms (GCM) 10K type strain sequencing project: providing services to taxonomists for standard genome sequencing and annotation.</title>
        <authorList>
            <consortium name="The Broad Institute Genomics Platform"/>
            <consortium name="The Broad Institute Genome Sequencing Center for Infectious Disease"/>
            <person name="Wu L."/>
            <person name="Ma J."/>
        </authorList>
    </citation>
    <scope>NUCLEOTIDE SEQUENCE [LARGE SCALE GENOMIC DNA]</scope>
    <source>
        <strain evidence="12">JCM 4316</strain>
    </source>
</reference>
<evidence type="ECO:0000313" key="12">
    <source>
        <dbReference type="Proteomes" id="UP001500253"/>
    </source>
</evidence>